<reference evidence="4" key="2">
    <citation type="submission" date="2020-09" db="EMBL/GenBank/DDBJ databases">
        <authorList>
            <person name="Sun Q."/>
            <person name="Sedlacek I."/>
        </authorList>
    </citation>
    <scope>NUCLEOTIDE SEQUENCE</scope>
    <source>
        <strain evidence="4">CCM 8433</strain>
    </source>
</reference>
<feature type="transmembrane region" description="Helical" evidence="1">
    <location>
        <begin position="52"/>
        <end position="71"/>
    </location>
</feature>
<evidence type="ECO:0000313" key="4">
    <source>
        <dbReference type="EMBL" id="GGI64505.1"/>
    </source>
</evidence>
<comment type="caution">
    <text evidence="4">The sequence shown here is derived from an EMBL/GenBank/DDBJ whole genome shotgun (WGS) entry which is preliminary data.</text>
</comment>
<dbReference type="Proteomes" id="UP000622610">
    <property type="component" value="Unassembled WGS sequence"/>
</dbReference>
<keyword evidence="1" id="KW-0472">Membrane</keyword>
<evidence type="ECO:0000259" key="3">
    <source>
        <dbReference type="Pfam" id="PF24661"/>
    </source>
</evidence>
<keyword evidence="1" id="KW-0812">Transmembrane</keyword>
<organism evidence="4 5">
    <name type="scientific">Enterococcus alcedinis</name>
    <dbReference type="NCBI Taxonomy" id="1274384"/>
    <lineage>
        <taxon>Bacteria</taxon>
        <taxon>Bacillati</taxon>
        <taxon>Bacillota</taxon>
        <taxon>Bacilli</taxon>
        <taxon>Lactobacillales</taxon>
        <taxon>Enterococcaceae</taxon>
        <taxon>Enterococcus</taxon>
    </lineage>
</organism>
<evidence type="ECO:0000259" key="2">
    <source>
        <dbReference type="Pfam" id="PF09922"/>
    </source>
</evidence>
<dbReference type="EMBL" id="BMDT01000001">
    <property type="protein sequence ID" value="GGI64505.1"/>
    <property type="molecule type" value="Genomic_DNA"/>
</dbReference>
<dbReference type="Pfam" id="PF24661">
    <property type="entry name" value="DUF7649"/>
    <property type="match status" value="1"/>
</dbReference>
<keyword evidence="1" id="KW-1133">Transmembrane helix</keyword>
<dbReference type="RefSeq" id="WP_188366361.1">
    <property type="nucleotide sequence ID" value="NZ_BMDT01000001.1"/>
</dbReference>
<evidence type="ECO:0000313" key="5">
    <source>
        <dbReference type="Proteomes" id="UP000622610"/>
    </source>
</evidence>
<proteinExistence type="predicted"/>
<accession>A0A917N3B6</accession>
<feature type="domain" description="DUF7649" evidence="3">
    <location>
        <begin position="2"/>
        <end position="88"/>
    </location>
</feature>
<sequence>MNRPWRFFLVVESLIALLVLWQLMQNISVILMIILGSILIYRGQKNKNNTKWSNGPFLLGVMLVCFSVLYLPAVWFMLIFAVLFIGLKGVELSGVSLRKKNVYLKKEMIIVEGVEPLDHSGEIKKQAIFGNQRIGKQIYEWNDMNLLVASGDTIIDLGNTILPKAENIIVVRKGIGRTRILVPSGVGIQLDCSVFAGKVIYKDEKIELRNERLTLYSRDFEQTARKIKIISNTLIGDVEVIEI</sequence>
<dbReference type="PIRSF" id="PIRSF031509">
    <property type="entry name" value="Cell_wall_LiaF/YvqF"/>
    <property type="match status" value="1"/>
</dbReference>
<dbReference type="Pfam" id="PF09922">
    <property type="entry name" value="LiaF-like_C"/>
    <property type="match status" value="1"/>
</dbReference>
<dbReference type="InterPro" id="IPR056066">
    <property type="entry name" value="DUF7649"/>
</dbReference>
<dbReference type="InterPro" id="IPR047793">
    <property type="entry name" value="LiaF_C"/>
</dbReference>
<evidence type="ECO:0000256" key="1">
    <source>
        <dbReference type="SAM" id="Phobius"/>
    </source>
</evidence>
<feature type="transmembrane region" description="Helical" evidence="1">
    <location>
        <begin position="14"/>
        <end position="40"/>
    </location>
</feature>
<dbReference type="AlphaFoldDB" id="A0A917N3B6"/>
<dbReference type="InterPro" id="IPR016975">
    <property type="entry name" value="Cell_wall_LiaF"/>
</dbReference>
<feature type="domain" description="Cell wall-active antibiotics response LiaF-like C-terminal" evidence="2">
    <location>
        <begin position="128"/>
        <end position="240"/>
    </location>
</feature>
<gene>
    <name evidence="4" type="ORF">GCM10011482_01590</name>
</gene>
<reference evidence="4" key="1">
    <citation type="journal article" date="2014" name="Int. J. Syst. Evol. Microbiol.">
        <title>Complete genome sequence of Corynebacterium casei LMG S-19264T (=DSM 44701T), isolated from a smear-ripened cheese.</title>
        <authorList>
            <consortium name="US DOE Joint Genome Institute (JGI-PGF)"/>
            <person name="Walter F."/>
            <person name="Albersmeier A."/>
            <person name="Kalinowski J."/>
            <person name="Ruckert C."/>
        </authorList>
    </citation>
    <scope>NUCLEOTIDE SEQUENCE</scope>
    <source>
        <strain evidence="4">CCM 8433</strain>
    </source>
</reference>
<name>A0A917N3B6_9ENTE</name>
<protein>
    <submittedName>
        <fullName evidence="4">Membrane protein</fullName>
    </submittedName>
</protein>
<dbReference type="InterPro" id="IPR024425">
    <property type="entry name" value="LiaF-like_C"/>
</dbReference>
<keyword evidence="5" id="KW-1185">Reference proteome</keyword>
<dbReference type="NCBIfam" id="NF040535">
    <property type="entry name" value="LiaF_C_term"/>
    <property type="match status" value="1"/>
</dbReference>
<dbReference type="GO" id="GO:0016020">
    <property type="term" value="C:membrane"/>
    <property type="evidence" value="ECO:0007669"/>
    <property type="project" value="InterPro"/>
</dbReference>